<dbReference type="RefSeq" id="WP_008869345.1">
    <property type="nucleotide sequence ID" value="NZ_ACJN02000001.1"/>
</dbReference>
<protein>
    <submittedName>
        <fullName evidence="2">Uncharacterized protein</fullName>
    </submittedName>
</protein>
<dbReference type="eggNOG" id="ENOG5031X79">
    <property type="taxonomic scope" value="Bacteria"/>
</dbReference>
<accession>D6SK20</accession>
<keyword evidence="1" id="KW-0175">Coiled coil</keyword>
<proteinExistence type="predicted"/>
<gene>
    <name evidence="2" type="ORF">Dthio_PD3680</name>
</gene>
<dbReference type="AlphaFoldDB" id="D6SK20"/>
<evidence type="ECO:0000313" key="3">
    <source>
        <dbReference type="Proteomes" id="UP000005496"/>
    </source>
</evidence>
<dbReference type="Proteomes" id="UP000005496">
    <property type="component" value="Unassembled WGS sequence"/>
</dbReference>
<keyword evidence="3" id="KW-1185">Reference proteome</keyword>
<organism evidence="2 3">
    <name type="scientific">Desulfonatronospira thiodismutans ASO3-1</name>
    <dbReference type="NCBI Taxonomy" id="555779"/>
    <lineage>
        <taxon>Bacteria</taxon>
        <taxon>Pseudomonadati</taxon>
        <taxon>Thermodesulfobacteriota</taxon>
        <taxon>Desulfovibrionia</taxon>
        <taxon>Desulfovibrionales</taxon>
        <taxon>Desulfonatronovibrionaceae</taxon>
        <taxon>Desulfonatronospira</taxon>
    </lineage>
</organism>
<dbReference type="OrthoDB" id="5471238at2"/>
<sequence length="221" mass="25136">MIWTVWEKVRGACLTRYVFGLILTVALLAGCASRYPLDIPEEQWEAMTPQEQLEARQEQAKLDRAAEERRAAEARAREAEAKKWLKDLEASREDARYGERLQCVLSPAQAYIGRSWREIEPLALDVVKGMVLKLDLKEADDGVFRYSTEAYAGFDGQTLSICPEEDYVQKNDPKCARVLATFEQYRKGVETTIKASDFLRGKIVCDLVPGEGMPKRLILEK</sequence>
<evidence type="ECO:0000256" key="1">
    <source>
        <dbReference type="SAM" id="Coils"/>
    </source>
</evidence>
<evidence type="ECO:0000313" key="2">
    <source>
        <dbReference type="EMBL" id="EFI36223.1"/>
    </source>
</evidence>
<reference evidence="2" key="1">
    <citation type="submission" date="2010-05" db="EMBL/GenBank/DDBJ databases">
        <title>The draft genome of Desulfonatronospira thiodismutans ASO3-1.</title>
        <authorList>
            <consortium name="US DOE Joint Genome Institute (JGI-PGF)"/>
            <person name="Lucas S."/>
            <person name="Copeland A."/>
            <person name="Lapidus A."/>
            <person name="Cheng J.-F."/>
            <person name="Bruce D."/>
            <person name="Goodwin L."/>
            <person name="Pitluck S."/>
            <person name="Chertkov O."/>
            <person name="Brettin T."/>
            <person name="Detter J.C."/>
            <person name="Han C."/>
            <person name="Land M.L."/>
            <person name="Hauser L."/>
            <person name="Kyrpides N."/>
            <person name="Mikhailova N."/>
            <person name="Muyzer G."/>
            <person name="Woyke T."/>
        </authorList>
    </citation>
    <scope>NUCLEOTIDE SEQUENCE [LARGE SCALE GENOMIC DNA]</scope>
    <source>
        <strain evidence="2">ASO3-1</strain>
    </source>
</reference>
<feature type="coiled-coil region" evidence="1">
    <location>
        <begin position="50"/>
        <end position="82"/>
    </location>
</feature>
<dbReference type="EMBL" id="ACJN02000001">
    <property type="protein sequence ID" value="EFI36223.1"/>
    <property type="molecule type" value="Genomic_DNA"/>
</dbReference>
<name>D6SK20_9BACT</name>
<comment type="caution">
    <text evidence="2">The sequence shown here is derived from an EMBL/GenBank/DDBJ whole genome shotgun (WGS) entry which is preliminary data.</text>
</comment>